<protein>
    <recommendedName>
        <fullName evidence="4">N-acetyltransferase domain-containing protein</fullName>
    </recommendedName>
</protein>
<dbReference type="InterPro" id="IPR000182">
    <property type="entry name" value="GNAT_dom"/>
</dbReference>
<keyword evidence="2" id="KW-0012">Acyltransferase</keyword>
<dbReference type="Gene3D" id="3.40.630.30">
    <property type="match status" value="1"/>
</dbReference>
<evidence type="ECO:0000313" key="6">
    <source>
        <dbReference type="Proteomes" id="UP000643279"/>
    </source>
</evidence>
<gene>
    <name evidence="5" type="ORF">GCM10007170_27360</name>
</gene>
<dbReference type="Proteomes" id="UP000643279">
    <property type="component" value="Unassembled WGS sequence"/>
</dbReference>
<organism evidence="5 6">
    <name type="scientific">Arthrobacter liuii</name>
    <dbReference type="NCBI Taxonomy" id="1476996"/>
    <lineage>
        <taxon>Bacteria</taxon>
        <taxon>Bacillati</taxon>
        <taxon>Actinomycetota</taxon>
        <taxon>Actinomycetes</taxon>
        <taxon>Micrococcales</taxon>
        <taxon>Micrococcaceae</taxon>
        <taxon>Arthrobacter</taxon>
    </lineage>
</organism>
<name>A0ABQ2AWX1_9MICC</name>
<keyword evidence="1" id="KW-0808">Transferase</keyword>
<evidence type="ECO:0000259" key="4">
    <source>
        <dbReference type="PROSITE" id="PS51186"/>
    </source>
</evidence>
<dbReference type="PANTHER" id="PTHR43792:SF8">
    <property type="entry name" value="[RIBOSOMAL PROTEIN US5]-ALANINE N-ACETYLTRANSFERASE"/>
    <property type="match status" value="1"/>
</dbReference>
<keyword evidence="6" id="KW-1185">Reference proteome</keyword>
<dbReference type="InterPro" id="IPR016181">
    <property type="entry name" value="Acyl_CoA_acyltransferase"/>
</dbReference>
<dbReference type="Pfam" id="PF13302">
    <property type="entry name" value="Acetyltransf_3"/>
    <property type="match status" value="1"/>
</dbReference>
<accession>A0ABQ2AWX1</accession>
<evidence type="ECO:0000256" key="1">
    <source>
        <dbReference type="ARBA" id="ARBA00022679"/>
    </source>
</evidence>
<evidence type="ECO:0000313" key="5">
    <source>
        <dbReference type="EMBL" id="GGH97340.1"/>
    </source>
</evidence>
<dbReference type="PANTHER" id="PTHR43792">
    <property type="entry name" value="GNAT FAMILY, PUTATIVE (AFU_ORTHOLOGUE AFUA_3G00765)-RELATED-RELATED"/>
    <property type="match status" value="1"/>
</dbReference>
<evidence type="ECO:0000256" key="2">
    <source>
        <dbReference type="ARBA" id="ARBA00023315"/>
    </source>
</evidence>
<proteinExistence type="inferred from homology"/>
<dbReference type="PROSITE" id="PS51186">
    <property type="entry name" value="GNAT"/>
    <property type="match status" value="1"/>
</dbReference>
<comment type="similarity">
    <text evidence="3">Belongs to the acetyltransferase family. RimJ subfamily.</text>
</comment>
<feature type="domain" description="N-acetyltransferase" evidence="4">
    <location>
        <begin position="8"/>
        <end position="160"/>
    </location>
</feature>
<evidence type="ECO:0000256" key="3">
    <source>
        <dbReference type="ARBA" id="ARBA00038502"/>
    </source>
</evidence>
<sequence length="160" mass="17569">MCEFADGLGLRPVQESDARALAAVFQANREHLAPWEPVRTERFYTVEGQSEVIKGRRAELASGAALPLVLARDGAILGVLTISPIVRGAFQNAHLGYWISHEVQGTGVMTVAVAAAVDIARDQLGLHRLEAATWSTMSHPKECWKRTVSRPTARPVRIYR</sequence>
<dbReference type="EMBL" id="BMFW01000012">
    <property type="protein sequence ID" value="GGH97340.1"/>
    <property type="molecule type" value="Genomic_DNA"/>
</dbReference>
<dbReference type="InterPro" id="IPR051531">
    <property type="entry name" value="N-acetyltransferase"/>
</dbReference>
<comment type="caution">
    <text evidence="5">The sequence shown here is derived from an EMBL/GenBank/DDBJ whole genome shotgun (WGS) entry which is preliminary data.</text>
</comment>
<dbReference type="SUPFAM" id="SSF55729">
    <property type="entry name" value="Acyl-CoA N-acyltransferases (Nat)"/>
    <property type="match status" value="1"/>
</dbReference>
<reference evidence="6" key="1">
    <citation type="journal article" date="2019" name="Int. J. Syst. Evol. Microbiol.">
        <title>The Global Catalogue of Microorganisms (GCM) 10K type strain sequencing project: providing services to taxonomists for standard genome sequencing and annotation.</title>
        <authorList>
            <consortium name="The Broad Institute Genomics Platform"/>
            <consortium name="The Broad Institute Genome Sequencing Center for Infectious Disease"/>
            <person name="Wu L."/>
            <person name="Ma J."/>
        </authorList>
    </citation>
    <scope>NUCLEOTIDE SEQUENCE [LARGE SCALE GENOMIC DNA]</scope>
    <source>
        <strain evidence="6">CGMCC 1.12778</strain>
    </source>
</reference>